<dbReference type="GO" id="GO:0051010">
    <property type="term" value="F:microtubule plus-end binding"/>
    <property type="evidence" value="ECO:0007669"/>
    <property type="project" value="EnsemblFungi"/>
</dbReference>
<keyword evidence="6" id="KW-0498">Mitosis</keyword>
<evidence type="ECO:0000256" key="11">
    <source>
        <dbReference type="SAM" id="MobiDB-lite"/>
    </source>
</evidence>
<evidence type="ECO:0000259" key="13">
    <source>
        <dbReference type="PROSITE" id="PS51230"/>
    </source>
</evidence>
<gene>
    <name evidence="14" type="primary">BIM1</name>
    <name evidence="14" type="ORF">AWJ20_4577</name>
</gene>
<dbReference type="OrthoDB" id="2119228at2759"/>
<dbReference type="GO" id="GO:0061673">
    <property type="term" value="C:mitotic spindle astral microtubule"/>
    <property type="evidence" value="ECO:0007669"/>
    <property type="project" value="EnsemblFungi"/>
</dbReference>
<dbReference type="InterPro" id="IPR001715">
    <property type="entry name" value="CH_dom"/>
</dbReference>
<evidence type="ECO:0000256" key="8">
    <source>
        <dbReference type="ARBA" id="ARBA00023306"/>
    </source>
</evidence>
<dbReference type="Gene3D" id="1.20.5.1430">
    <property type="match status" value="1"/>
</dbReference>
<keyword evidence="5 9" id="KW-0493">Microtubule</keyword>
<dbReference type="GO" id="GO:0000742">
    <property type="term" value="P:karyogamy involved in conjugation with cellular fusion"/>
    <property type="evidence" value="ECO:0007669"/>
    <property type="project" value="EnsemblFungi"/>
</dbReference>
<dbReference type="KEGG" id="slb:AWJ20_4577"/>
<evidence type="ECO:0000313" key="15">
    <source>
        <dbReference type="Proteomes" id="UP000189580"/>
    </source>
</evidence>
<dbReference type="Pfam" id="PF03271">
    <property type="entry name" value="EB1"/>
    <property type="match status" value="1"/>
</dbReference>
<evidence type="ECO:0000256" key="7">
    <source>
        <dbReference type="ARBA" id="ARBA00023212"/>
    </source>
</evidence>
<evidence type="ECO:0000256" key="6">
    <source>
        <dbReference type="ARBA" id="ARBA00022776"/>
    </source>
</evidence>
<dbReference type="InterPro" id="IPR036872">
    <property type="entry name" value="CH_dom_sf"/>
</dbReference>
<dbReference type="GO" id="GO:0035372">
    <property type="term" value="P:protein localization to microtubule"/>
    <property type="evidence" value="ECO:0007669"/>
    <property type="project" value="EnsemblFungi"/>
</dbReference>
<dbReference type="GO" id="GO:0051285">
    <property type="term" value="C:cell cortex of cell tip"/>
    <property type="evidence" value="ECO:0007669"/>
    <property type="project" value="EnsemblFungi"/>
</dbReference>
<reference evidence="14 15" key="1">
    <citation type="submission" date="2016-02" db="EMBL/GenBank/DDBJ databases">
        <title>Complete genome sequence and transcriptome regulation of the pentose utilising yeast Sugiyamaella lignohabitans.</title>
        <authorList>
            <person name="Bellasio M."/>
            <person name="Peymann A."/>
            <person name="Valli M."/>
            <person name="Sipitzky M."/>
            <person name="Graf A."/>
            <person name="Sauer M."/>
            <person name="Marx H."/>
            <person name="Mattanovich D."/>
        </authorList>
    </citation>
    <scope>NUCLEOTIDE SEQUENCE [LARGE SCALE GENOMIC DNA]</scope>
    <source>
        <strain evidence="14 15">CBS 10342</strain>
    </source>
</reference>
<keyword evidence="4" id="KW-0132">Cell division</keyword>
<keyword evidence="3" id="KW-0963">Cytoplasm</keyword>
<dbReference type="GeneID" id="30036724"/>
<dbReference type="EMBL" id="CP014500">
    <property type="protein sequence ID" value="ANB11755.1"/>
    <property type="molecule type" value="Genomic_DNA"/>
</dbReference>
<feature type="compositionally biased region" description="Low complexity" evidence="11">
    <location>
        <begin position="133"/>
        <end position="179"/>
    </location>
</feature>
<feature type="domain" description="Calponin-homology (CH)" evidence="12">
    <location>
        <begin position="2"/>
        <end position="103"/>
    </location>
</feature>
<evidence type="ECO:0000256" key="2">
    <source>
        <dbReference type="ARBA" id="ARBA00010729"/>
    </source>
</evidence>
<dbReference type="GO" id="GO:0035371">
    <property type="term" value="C:microtubule plus-end"/>
    <property type="evidence" value="ECO:0007669"/>
    <property type="project" value="EnsemblFungi"/>
</dbReference>
<evidence type="ECO:0000313" key="14">
    <source>
        <dbReference type="EMBL" id="ANB11755.1"/>
    </source>
</evidence>
<dbReference type="GO" id="GO:0005880">
    <property type="term" value="C:nuclear microtubule"/>
    <property type="evidence" value="ECO:0007669"/>
    <property type="project" value="EnsemblFungi"/>
</dbReference>
<dbReference type="GO" id="GO:0099609">
    <property type="term" value="F:microtubule lateral binding"/>
    <property type="evidence" value="ECO:0007669"/>
    <property type="project" value="EnsemblFungi"/>
</dbReference>
<proteinExistence type="inferred from homology"/>
<dbReference type="Pfam" id="PF00307">
    <property type="entry name" value="CH"/>
    <property type="match status" value="1"/>
</dbReference>
<dbReference type="SUPFAM" id="SSF140612">
    <property type="entry name" value="EB1 dimerisation domain-like"/>
    <property type="match status" value="1"/>
</dbReference>
<dbReference type="GO" id="GO:0044732">
    <property type="term" value="C:mitotic spindle pole body"/>
    <property type="evidence" value="ECO:0007669"/>
    <property type="project" value="EnsemblFungi"/>
</dbReference>
<dbReference type="GO" id="GO:1990023">
    <property type="term" value="C:mitotic spindle midzone"/>
    <property type="evidence" value="ECO:0007669"/>
    <property type="project" value="EnsemblFungi"/>
</dbReference>
<dbReference type="RefSeq" id="XP_018734232.1">
    <property type="nucleotide sequence ID" value="XM_018881657.1"/>
</dbReference>
<dbReference type="PROSITE" id="PS50021">
    <property type="entry name" value="CH"/>
    <property type="match status" value="1"/>
</dbReference>
<dbReference type="GO" id="GO:0030989">
    <property type="term" value="P:dynein-driven meiotic oscillatory nuclear movement"/>
    <property type="evidence" value="ECO:0007669"/>
    <property type="project" value="EnsemblFungi"/>
</dbReference>
<keyword evidence="7" id="KW-0206">Cytoskeleton</keyword>
<dbReference type="GO" id="GO:0008093">
    <property type="term" value="F:cytoskeletal anchor activity"/>
    <property type="evidence" value="ECO:0007669"/>
    <property type="project" value="EnsemblFungi"/>
</dbReference>
<feature type="coiled-coil region" evidence="10">
    <location>
        <begin position="204"/>
        <end position="231"/>
    </location>
</feature>
<feature type="region of interest" description="Disordered" evidence="11">
    <location>
        <begin position="123"/>
        <end position="201"/>
    </location>
</feature>
<evidence type="ECO:0000256" key="5">
    <source>
        <dbReference type="ARBA" id="ARBA00022701"/>
    </source>
</evidence>
<accession>A0A167CIU7</accession>
<comment type="similarity">
    <text evidence="2">Belongs to the MAPRE family.</text>
</comment>
<dbReference type="PROSITE" id="PS51230">
    <property type="entry name" value="EB1_C"/>
    <property type="match status" value="1"/>
</dbReference>
<dbReference type="GO" id="GO:0000743">
    <property type="term" value="P:nuclear migration involved in conjugation with cellular fusion"/>
    <property type="evidence" value="ECO:0007669"/>
    <property type="project" value="EnsemblFungi"/>
</dbReference>
<dbReference type="FunFam" id="1.10.418.10:FF:000028">
    <property type="entry name" value="RP/EB family microtubule-associated protein"/>
    <property type="match status" value="1"/>
</dbReference>
<dbReference type="PANTHER" id="PTHR10623">
    <property type="entry name" value="MICROTUBULE-ASSOCIATED PROTEIN RP/EB FAMILY MEMBER"/>
    <property type="match status" value="1"/>
</dbReference>
<evidence type="ECO:0000259" key="12">
    <source>
        <dbReference type="PROSITE" id="PS50021"/>
    </source>
</evidence>
<evidence type="ECO:0000256" key="10">
    <source>
        <dbReference type="SAM" id="Coils"/>
    </source>
</evidence>
<dbReference type="GO" id="GO:0001671">
    <property type="term" value="F:ATPase activator activity"/>
    <property type="evidence" value="ECO:0007669"/>
    <property type="project" value="EnsemblFungi"/>
</dbReference>
<dbReference type="InterPro" id="IPR036133">
    <property type="entry name" value="EB1_C_sf"/>
</dbReference>
<keyword evidence="8" id="KW-0131">Cell cycle</keyword>
<evidence type="ECO:0000256" key="9">
    <source>
        <dbReference type="PROSITE-ProRule" id="PRU00576"/>
    </source>
</evidence>
<dbReference type="GO" id="GO:0051315">
    <property type="term" value="P:attachment of mitotic spindle microtubules to kinetochore"/>
    <property type="evidence" value="ECO:0007669"/>
    <property type="project" value="EnsemblFungi"/>
</dbReference>
<dbReference type="SUPFAM" id="SSF47576">
    <property type="entry name" value="Calponin-homology domain, CH-domain"/>
    <property type="match status" value="1"/>
</dbReference>
<protein>
    <submittedName>
        <fullName evidence="14">Microtubule-binding protein BIM1</fullName>
    </submittedName>
</protein>
<keyword evidence="10" id="KW-0175">Coiled coil</keyword>
<organism evidence="14 15">
    <name type="scientific">Sugiyamaella lignohabitans</name>
    <dbReference type="NCBI Taxonomy" id="796027"/>
    <lineage>
        <taxon>Eukaryota</taxon>
        <taxon>Fungi</taxon>
        <taxon>Dikarya</taxon>
        <taxon>Ascomycota</taxon>
        <taxon>Saccharomycotina</taxon>
        <taxon>Dipodascomycetes</taxon>
        <taxon>Dipodascales</taxon>
        <taxon>Trichomonascaceae</taxon>
        <taxon>Sugiyamaella</taxon>
    </lineage>
</organism>
<dbReference type="GO" id="GO:0007010">
    <property type="term" value="P:cytoskeleton organization"/>
    <property type="evidence" value="ECO:0007669"/>
    <property type="project" value="UniProtKB-ARBA"/>
</dbReference>
<feature type="domain" description="EB1 C-terminal" evidence="13">
    <location>
        <begin position="203"/>
        <end position="310"/>
    </location>
</feature>
<evidence type="ECO:0000256" key="1">
    <source>
        <dbReference type="ARBA" id="ARBA00004245"/>
    </source>
</evidence>
<dbReference type="GO" id="GO:0055028">
    <property type="term" value="C:cortical microtubule"/>
    <property type="evidence" value="ECO:0007669"/>
    <property type="project" value="EnsemblFungi"/>
</dbReference>
<dbReference type="GO" id="GO:0051301">
    <property type="term" value="P:cell division"/>
    <property type="evidence" value="ECO:0007669"/>
    <property type="project" value="UniProtKB-KW"/>
</dbReference>
<comment type="subcellular location">
    <subcellularLocation>
        <location evidence="1">Cytoplasm</location>
        <location evidence="1">Cytoskeleton</location>
    </subcellularLocation>
</comment>
<feature type="region of interest" description="Disordered" evidence="11">
    <location>
        <begin position="257"/>
        <end position="287"/>
    </location>
</feature>
<dbReference type="AlphaFoldDB" id="A0A167CIU7"/>
<evidence type="ECO:0000256" key="3">
    <source>
        <dbReference type="ARBA" id="ARBA00022490"/>
    </source>
</evidence>
<name>A0A167CIU7_9ASCO</name>
<dbReference type="Proteomes" id="UP000189580">
    <property type="component" value="Chromosome c"/>
</dbReference>
<dbReference type="Gene3D" id="1.10.418.10">
    <property type="entry name" value="Calponin-like domain"/>
    <property type="match status" value="1"/>
</dbReference>
<dbReference type="InterPro" id="IPR004953">
    <property type="entry name" value="EB1_C"/>
</dbReference>
<keyword evidence="15" id="KW-1185">Reference proteome</keyword>
<sequence>MAESRQELVNWVNDLLLLDITKVEQCGTGAVYCQILDSIFLDVPMSKVRYDVNTEYQYLNNFKVLQNTFLKHKIDRSVPVERLVKCRFQDNLEFLQWVRKFWDGNYPGHEYDPLARRKAGPLPTSAVNRVVPGTNATSAGGGSRTSSAAGARTASNPTSIRAGSSTVSSRNVSGSSTASARRPASVQRNTTPGLAGQDAAVRSIRPLKEKISELEAEHEQLVNTVDILETERNFYYDKLFNIELLIQQAVDDLDKTKTETNGTTTETDEDGQPIDSTTETSEKSSVEDTYATLVREIQAILYKTTEGFEIPTQEYETEETF</sequence>
<evidence type="ECO:0000256" key="4">
    <source>
        <dbReference type="ARBA" id="ARBA00022618"/>
    </source>
</evidence>
<dbReference type="InterPro" id="IPR027328">
    <property type="entry name" value="MAPRE"/>
</dbReference>